<organism evidence="2 3">
    <name type="scientific">Ammoniphilus oxalaticus</name>
    <dbReference type="NCBI Taxonomy" id="66863"/>
    <lineage>
        <taxon>Bacteria</taxon>
        <taxon>Bacillati</taxon>
        <taxon>Bacillota</taxon>
        <taxon>Bacilli</taxon>
        <taxon>Bacillales</taxon>
        <taxon>Paenibacillaceae</taxon>
        <taxon>Aneurinibacillus group</taxon>
        <taxon>Ammoniphilus</taxon>
    </lineage>
</organism>
<accession>A0A419SGZ8</accession>
<dbReference type="Proteomes" id="UP000284219">
    <property type="component" value="Unassembled WGS sequence"/>
</dbReference>
<dbReference type="EMBL" id="MCHY01000009">
    <property type="protein sequence ID" value="RKD23059.1"/>
    <property type="molecule type" value="Genomic_DNA"/>
</dbReference>
<dbReference type="InterPro" id="IPR051354">
    <property type="entry name" value="Transposase_27_IS1"/>
</dbReference>
<comment type="caution">
    <text evidence="2">The sequence shown here is derived from an EMBL/GenBank/DDBJ whole genome shotgun (WGS) entry which is preliminary data.</text>
</comment>
<gene>
    <name evidence="2" type="ORF">BEP19_12600</name>
</gene>
<evidence type="ECO:0000313" key="2">
    <source>
        <dbReference type="EMBL" id="RKD23059.1"/>
    </source>
</evidence>
<evidence type="ECO:0000313" key="3">
    <source>
        <dbReference type="Proteomes" id="UP000284219"/>
    </source>
</evidence>
<name>A0A419SGZ8_9BACL</name>
<dbReference type="OrthoDB" id="9802985at2"/>
<dbReference type="AlphaFoldDB" id="A0A419SGZ8"/>
<evidence type="ECO:0000259" key="1">
    <source>
        <dbReference type="PROSITE" id="PS50157"/>
    </source>
</evidence>
<keyword evidence="3" id="KW-1185">Reference proteome</keyword>
<proteinExistence type="predicted"/>
<dbReference type="InterPro" id="IPR013087">
    <property type="entry name" value="Znf_C2H2_type"/>
</dbReference>
<dbReference type="PANTHER" id="PTHR33293">
    <property type="entry name" value="INSERTION ELEMENT IS1 1 PROTEIN INSB-RELATED"/>
    <property type="match status" value="1"/>
</dbReference>
<dbReference type="PANTHER" id="PTHR33293:SF1">
    <property type="entry name" value="INSERTION ELEMENT IS1 1 PROTEIN INSB-RELATED"/>
    <property type="match status" value="1"/>
</dbReference>
<dbReference type="RefSeq" id="WP_120190549.1">
    <property type="nucleotide sequence ID" value="NZ_MCHY01000009.1"/>
</dbReference>
<reference evidence="2 3" key="1">
    <citation type="submission" date="2016-08" db="EMBL/GenBank/DDBJ databases">
        <title>Novel Firmicute Genomes.</title>
        <authorList>
            <person name="Poppleton D.I."/>
            <person name="Gribaldo S."/>
        </authorList>
    </citation>
    <scope>NUCLEOTIDE SEQUENCE [LARGE SCALE GENOMIC DNA]</scope>
    <source>
        <strain evidence="2 3">RAOx-1</strain>
    </source>
</reference>
<feature type="domain" description="C2H2-type" evidence="1">
    <location>
        <begin position="53"/>
        <end position="75"/>
    </location>
</feature>
<protein>
    <recommendedName>
        <fullName evidence="1">C2H2-type domain-containing protein</fullName>
    </recommendedName>
</protein>
<dbReference type="PROSITE" id="PS00028">
    <property type="entry name" value="ZINC_FINGER_C2H2_1"/>
    <property type="match status" value="1"/>
</dbReference>
<dbReference type="PROSITE" id="PS50157">
    <property type="entry name" value="ZINC_FINGER_C2H2_2"/>
    <property type="match status" value="1"/>
</dbReference>
<sequence>MKKRTMFFRRFSTPEIYLQLIKTLSNQGSARHCPNCKSNHVIGHGQYRERKRYKCKSCNRTFNDLTSTPLHYTHHPYKFVEFLFCMIRGYSLHNCAVCAGIHYVTAFYWRHKALHALQQIEKDFFYQYTRENLRDRWSSPYITFKDVVPFRLVDLTQEEEKEFQEWMRFRNWIKVKYLSRYLAWFRFARNQVYLVRYVQIENLFLLLCSIPIVQTYQTIKQAC</sequence>